<sequence length="584" mass="65235">MRNKPHFLKGLAGGLILIAFQSVTAARQPNVVLILTDDQGYGEIGAHGNQRIKTPELDRLHDESARLVNFHVNNVCSPSRAAIMTGKYSTHVGVWHTLGGRDMVYPDETMMPQLFADNGYATQMVGKWHIGDSFPYRPEDRGFQEVYRIGGGSPGQVADYWENSLFDMHYWNGKTWEQSKGFCTDTQFDAAIDFIGRNKNQPFFTYISCTAVHSPIGAPDEYLAMYEGQSKEIQTFYGMVSNLDWNVGRLRTFLKENGLDENTILVFMTDNGSACDKKNAYDSFNGGMRGKKGSDYDGGHRVPCFIYWPKGGFPKGADIEPVTAHIDLLPTFVDACNLKSDVDSDGTSLLPLLKKPTAKLDRMLVTEGKVGDRSEMYASSCVIQGDWRLVKGKELFNISADPGQENDVAQANPEIVERLRGGYETWYAEMAKGFQKESRSVIGDPRCNPARLYCMDLHPFPKVGKQKQKGKTVWNQKAVKKGEPYHGLWKLNVAQAGTYEIALRRFPEESGLKFSNTPPKGGSVEYISAELNIGKIHEKKQVDMESGKVTFTVDLKAGPVEMDATLMDSKGKKTSAYYVYVLKR</sequence>
<keyword evidence="4" id="KW-0106">Calcium</keyword>
<dbReference type="Gene3D" id="3.30.1120.10">
    <property type="match status" value="1"/>
</dbReference>
<evidence type="ECO:0000259" key="6">
    <source>
        <dbReference type="Pfam" id="PF00884"/>
    </source>
</evidence>
<evidence type="ECO:0000256" key="4">
    <source>
        <dbReference type="ARBA" id="ARBA00022837"/>
    </source>
</evidence>
<dbReference type="InterPro" id="IPR000917">
    <property type="entry name" value="Sulfatase_N"/>
</dbReference>
<dbReference type="PANTHER" id="PTHR42693:SF53">
    <property type="entry name" value="ENDO-4-O-SULFATASE"/>
    <property type="match status" value="1"/>
</dbReference>
<dbReference type="EMBL" id="CAAHFG010000003">
    <property type="protein sequence ID" value="VGO16304.1"/>
    <property type="molecule type" value="Genomic_DNA"/>
</dbReference>
<evidence type="ECO:0000256" key="1">
    <source>
        <dbReference type="ARBA" id="ARBA00008779"/>
    </source>
</evidence>
<gene>
    <name evidence="7" type="primary">atsA_243</name>
    <name evidence="7" type="ORF">PDESU_04895</name>
</gene>
<dbReference type="PANTHER" id="PTHR42693">
    <property type="entry name" value="ARYLSULFATASE FAMILY MEMBER"/>
    <property type="match status" value="1"/>
</dbReference>
<feature type="chain" id="PRO_5029007295" evidence="5">
    <location>
        <begin position="26"/>
        <end position="584"/>
    </location>
</feature>
<evidence type="ECO:0000313" key="7">
    <source>
        <dbReference type="EMBL" id="VGO16304.1"/>
    </source>
</evidence>
<protein>
    <submittedName>
        <fullName evidence="7">Arylsulfatase</fullName>
    </submittedName>
</protein>
<evidence type="ECO:0000256" key="3">
    <source>
        <dbReference type="ARBA" id="ARBA00022801"/>
    </source>
</evidence>
<organism evidence="7 8">
    <name type="scientific">Pontiella desulfatans</name>
    <dbReference type="NCBI Taxonomy" id="2750659"/>
    <lineage>
        <taxon>Bacteria</taxon>
        <taxon>Pseudomonadati</taxon>
        <taxon>Kiritimatiellota</taxon>
        <taxon>Kiritimatiellia</taxon>
        <taxon>Kiritimatiellales</taxon>
        <taxon>Pontiellaceae</taxon>
        <taxon>Pontiella</taxon>
    </lineage>
</organism>
<dbReference type="AlphaFoldDB" id="A0A6C2UA90"/>
<dbReference type="Proteomes" id="UP000366872">
    <property type="component" value="Unassembled WGS sequence"/>
</dbReference>
<dbReference type="InterPro" id="IPR050738">
    <property type="entry name" value="Sulfatase"/>
</dbReference>
<name>A0A6C2UA90_PONDE</name>
<accession>A0A6C2UA90</accession>
<keyword evidence="8" id="KW-1185">Reference proteome</keyword>
<keyword evidence="3" id="KW-0378">Hydrolase</keyword>
<reference evidence="7 8" key="1">
    <citation type="submission" date="2019-04" db="EMBL/GenBank/DDBJ databases">
        <authorList>
            <person name="Van Vliet M D."/>
        </authorList>
    </citation>
    <scope>NUCLEOTIDE SEQUENCE [LARGE SCALE GENOMIC DNA]</scope>
    <source>
        <strain evidence="7 8">F1</strain>
    </source>
</reference>
<dbReference type="GO" id="GO:0004065">
    <property type="term" value="F:arylsulfatase activity"/>
    <property type="evidence" value="ECO:0007669"/>
    <property type="project" value="TreeGrafter"/>
</dbReference>
<dbReference type="CDD" id="cd16146">
    <property type="entry name" value="ARS_like"/>
    <property type="match status" value="1"/>
</dbReference>
<dbReference type="PROSITE" id="PS00149">
    <property type="entry name" value="SULFATASE_2"/>
    <property type="match status" value="1"/>
</dbReference>
<feature type="domain" description="Sulfatase N-terminal" evidence="6">
    <location>
        <begin position="29"/>
        <end position="336"/>
    </location>
</feature>
<dbReference type="Gene3D" id="3.40.720.10">
    <property type="entry name" value="Alkaline Phosphatase, subunit A"/>
    <property type="match status" value="1"/>
</dbReference>
<evidence type="ECO:0000313" key="8">
    <source>
        <dbReference type="Proteomes" id="UP000366872"/>
    </source>
</evidence>
<dbReference type="SUPFAM" id="SSF53649">
    <property type="entry name" value="Alkaline phosphatase-like"/>
    <property type="match status" value="1"/>
</dbReference>
<dbReference type="Pfam" id="PF00884">
    <property type="entry name" value="Sulfatase"/>
    <property type="match status" value="1"/>
</dbReference>
<dbReference type="RefSeq" id="WP_168442559.1">
    <property type="nucleotide sequence ID" value="NZ_CAAHFG010000003.1"/>
</dbReference>
<evidence type="ECO:0000256" key="5">
    <source>
        <dbReference type="SAM" id="SignalP"/>
    </source>
</evidence>
<dbReference type="InterPro" id="IPR024607">
    <property type="entry name" value="Sulfatase_CS"/>
</dbReference>
<evidence type="ECO:0000256" key="2">
    <source>
        <dbReference type="ARBA" id="ARBA00022723"/>
    </source>
</evidence>
<dbReference type="InterPro" id="IPR017850">
    <property type="entry name" value="Alkaline_phosphatase_core_sf"/>
</dbReference>
<proteinExistence type="inferred from homology"/>
<feature type="signal peptide" evidence="5">
    <location>
        <begin position="1"/>
        <end position="25"/>
    </location>
</feature>
<keyword evidence="5" id="KW-0732">Signal</keyword>
<comment type="similarity">
    <text evidence="1">Belongs to the sulfatase family.</text>
</comment>
<dbReference type="GO" id="GO:0046872">
    <property type="term" value="F:metal ion binding"/>
    <property type="evidence" value="ECO:0007669"/>
    <property type="project" value="UniProtKB-KW"/>
</dbReference>
<keyword evidence="2" id="KW-0479">Metal-binding</keyword>